<accession>A0ABQ4JTD3</accession>
<organism evidence="2 3">
    <name type="scientific">Salinispora arenicola</name>
    <dbReference type="NCBI Taxonomy" id="168697"/>
    <lineage>
        <taxon>Bacteria</taxon>
        <taxon>Bacillati</taxon>
        <taxon>Actinomycetota</taxon>
        <taxon>Actinomycetes</taxon>
        <taxon>Micromonosporales</taxon>
        <taxon>Micromonosporaceae</taxon>
        <taxon>Salinispora</taxon>
    </lineage>
</organism>
<evidence type="ECO:0000256" key="1">
    <source>
        <dbReference type="SAM" id="MobiDB-lite"/>
    </source>
</evidence>
<evidence type="ECO:0000313" key="2">
    <source>
        <dbReference type="EMBL" id="GIM86211.1"/>
    </source>
</evidence>
<reference evidence="2 3" key="1">
    <citation type="submission" date="2021-03" db="EMBL/GenBank/DDBJ databases">
        <title>Whole genome shotgun sequence of Salinispora arenicola NBRC 105043.</title>
        <authorList>
            <person name="Komaki H."/>
            <person name="Tamura T."/>
        </authorList>
    </citation>
    <scope>NUCLEOTIDE SEQUENCE [LARGE SCALE GENOMIC DNA]</scope>
    <source>
        <strain evidence="2 3">NBRC 105043</strain>
    </source>
</reference>
<feature type="region of interest" description="Disordered" evidence="1">
    <location>
        <begin position="1"/>
        <end position="92"/>
    </location>
</feature>
<evidence type="ECO:0000313" key="3">
    <source>
        <dbReference type="Proteomes" id="UP000677457"/>
    </source>
</evidence>
<keyword evidence="3" id="KW-1185">Reference proteome</keyword>
<sequence>MPCVTQRAAQRGDTVVDPMGGVGGLSEVGEGEDMSHPTGDPGVERLTGIGFATFGHPPEPSLGPHRGTGGVKQCVGLGDEETLMGGGRDLVG</sequence>
<dbReference type="Proteomes" id="UP000677457">
    <property type="component" value="Unassembled WGS sequence"/>
</dbReference>
<name>A0ABQ4JTD3_SALAC</name>
<proteinExistence type="predicted"/>
<gene>
    <name evidence="2" type="ORF">Sar04_29470</name>
</gene>
<comment type="caution">
    <text evidence="2">The sequence shown here is derived from an EMBL/GenBank/DDBJ whole genome shotgun (WGS) entry which is preliminary data.</text>
</comment>
<protein>
    <submittedName>
        <fullName evidence="2">Uncharacterized protein</fullName>
    </submittedName>
</protein>
<dbReference type="EMBL" id="BOQM01000022">
    <property type="protein sequence ID" value="GIM86211.1"/>
    <property type="molecule type" value="Genomic_DNA"/>
</dbReference>